<feature type="signal peptide" evidence="1">
    <location>
        <begin position="1"/>
        <end position="31"/>
    </location>
</feature>
<comment type="caution">
    <text evidence="2">The sequence shown here is derived from an EMBL/GenBank/DDBJ whole genome shotgun (WGS) entry which is preliminary data.</text>
</comment>
<proteinExistence type="predicted"/>
<accession>A0A317SP42</accession>
<feature type="non-terminal residue" evidence="2">
    <location>
        <position position="1"/>
    </location>
</feature>
<sequence>RAVVSFSPPAVLGGFTLFLLLLPSHLPHLQPHPKSEWKQLIRDGEKRGGIQTGIGKATPFKLVTCGFFTILLLSPLGPSSLQRVSEIILHDM</sequence>
<protein>
    <submittedName>
        <fullName evidence="2">Uncharacterized protein</fullName>
    </submittedName>
</protein>
<dbReference type="AlphaFoldDB" id="A0A317SP42"/>
<feature type="non-terminal residue" evidence="2">
    <location>
        <position position="92"/>
    </location>
</feature>
<dbReference type="Proteomes" id="UP000246991">
    <property type="component" value="Unassembled WGS sequence"/>
</dbReference>
<evidence type="ECO:0000256" key="1">
    <source>
        <dbReference type="SAM" id="SignalP"/>
    </source>
</evidence>
<evidence type="ECO:0000313" key="3">
    <source>
        <dbReference type="Proteomes" id="UP000246991"/>
    </source>
</evidence>
<name>A0A317SP42_9PEZI</name>
<gene>
    <name evidence="2" type="ORF">C7212DRAFT_324651</name>
</gene>
<feature type="chain" id="PRO_5016298257" evidence="1">
    <location>
        <begin position="32"/>
        <end position="92"/>
    </location>
</feature>
<reference evidence="2 3" key="1">
    <citation type="submission" date="2018-03" db="EMBL/GenBank/DDBJ databases">
        <title>Genomes of Pezizomycetes fungi and the evolution of truffles.</title>
        <authorList>
            <person name="Murat C."/>
            <person name="Payen T."/>
            <person name="Noel B."/>
            <person name="Kuo A."/>
            <person name="Martin F.M."/>
        </authorList>
    </citation>
    <scope>NUCLEOTIDE SEQUENCE [LARGE SCALE GENOMIC DNA]</scope>
    <source>
        <strain evidence="2">091103-1</strain>
    </source>
</reference>
<keyword evidence="3" id="KW-1185">Reference proteome</keyword>
<keyword evidence="1" id="KW-0732">Signal</keyword>
<evidence type="ECO:0000313" key="2">
    <source>
        <dbReference type="EMBL" id="PWW75367.1"/>
    </source>
</evidence>
<organism evidence="2 3">
    <name type="scientific">Tuber magnatum</name>
    <name type="common">white Piedmont truffle</name>
    <dbReference type="NCBI Taxonomy" id="42249"/>
    <lineage>
        <taxon>Eukaryota</taxon>
        <taxon>Fungi</taxon>
        <taxon>Dikarya</taxon>
        <taxon>Ascomycota</taxon>
        <taxon>Pezizomycotina</taxon>
        <taxon>Pezizomycetes</taxon>
        <taxon>Pezizales</taxon>
        <taxon>Tuberaceae</taxon>
        <taxon>Tuber</taxon>
    </lineage>
</organism>
<dbReference type="EMBL" id="PYWC01000047">
    <property type="protein sequence ID" value="PWW75367.1"/>
    <property type="molecule type" value="Genomic_DNA"/>
</dbReference>